<dbReference type="EMBL" id="CP000950">
    <property type="protein sequence ID" value="ACA68575.1"/>
    <property type="molecule type" value="Genomic_DNA"/>
</dbReference>
<organism evidence="2">
    <name type="scientific">Yersinia pseudotuberculosis serotype O:3 (strain YPIII)</name>
    <dbReference type="NCBI Taxonomy" id="502800"/>
    <lineage>
        <taxon>Bacteria</taxon>
        <taxon>Pseudomonadati</taxon>
        <taxon>Pseudomonadota</taxon>
        <taxon>Gammaproteobacteria</taxon>
        <taxon>Enterobacterales</taxon>
        <taxon>Yersiniaceae</taxon>
        <taxon>Yersinia</taxon>
    </lineage>
</organism>
<proteinExistence type="predicted"/>
<evidence type="ECO:0000259" key="1">
    <source>
        <dbReference type="Pfam" id="PF10908"/>
    </source>
</evidence>
<dbReference type="RefSeq" id="WP_012304161.1">
    <property type="nucleotide sequence ID" value="NZ_CP009792.1"/>
</dbReference>
<reference evidence="2" key="1">
    <citation type="submission" date="2008-02" db="EMBL/GenBank/DDBJ databases">
        <title>Complete sequence of Yersinia pseudotuberculosis YPIII.</title>
        <authorList>
            <consortium name="US DOE Joint Genome Institute"/>
            <person name="Challacombe J.F."/>
            <person name="Bruce D."/>
            <person name="Detter J.C."/>
            <person name="Green L."/>
            <person name="Land M."/>
            <person name="Munk C."/>
            <person name="Lindler L.E."/>
            <person name="Nikolich M.P."/>
            <person name="Brettin T."/>
        </authorList>
    </citation>
    <scope>NUCLEOTIDE SEQUENCE</scope>
    <source>
        <strain evidence="2">YPIII</strain>
    </source>
</reference>
<name>A0A0H3B3U0_YERPY</name>
<dbReference type="KEGG" id="ypy:YPK_2298"/>
<protein>
    <recommendedName>
        <fullName evidence="1">Tlde1 domain-containing protein</fullName>
    </recommendedName>
</protein>
<dbReference type="Pfam" id="PF10908">
    <property type="entry name" value="Tlde1_dom"/>
    <property type="match status" value="1"/>
</dbReference>
<dbReference type="PATRIC" id="fig|502800.11.peg.2981"/>
<dbReference type="InterPro" id="IPR021225">
    <property type="entry name" value="Tlde1_dom"/>
</dbReference>
<dbReference type="AlphaFoldDB" id="A0A0H3B3U0"/>
<gene>
    <name evidence="2" type="ordered locus">YPK_2298</name>
</gene>
<feature type="domain" description="Tlde1" evidence="1">
    <location>
        <begin position="24"/>
        <end position="153"/>
    </location>
</feature>
<accession>A0A0H3B3U0</accession>
<sequence>MALQGKFVVNNAHYSPLSIFGVGTFMAFSGNKAYRNRGGCTMVPDNGPLPEGCYWIVERPKGGVKTRINTAMKDFPTKFTHAPTDHNEWFGLYRDDGKIDDYTWINNVERGHFRLHPIGPMGVSMGCITLQHAADFQVLRKALLHTQTIAVNGTKLMAYGCIEVVTNGNTCP</sequence>
<evidence type="ECO:0000313" key="2">
    <source>
        <dbReference type="EMBL" id="ACA68575.1"/>
    </source>
</evidence>